<dbReference type="AlphaFoldDB" id="A0A3P1SPY8"/>
<dbReference type="GO" id="GO:0046872">
    <property type="term" value="F:metal ion binding"/>
    <property type="evidence" value="ECO:0007669"/>
    <property type="project" value="UniProtKB-KW"/>
</dbReference>
<dbReference type="RefSeq" id="WP_124926159.1">
    <property type="nucleotide sequence ID" value="NZ_BMOH01000004.1"/>
</dbReference>
<organism evidence="6 7">
    <name type="scientific">Amphritea balenae</name>
    <dbReference type="NCBI Taxonomy" id="452629"/>
    <lineage>
        <taxon>Bacteria</taxon>
        <taxon>Pseudomonadati</taxon>
        <taxon>Pseudomonadota</taxon>
        <taxon>Gammaproteobacteria</taxon>
        <taxon>Oceanospirillales</taxon>
        <taxon>Oceanospirillaceae</taxon>
        <taxon>Amphritea</taxon>
    </lineage>
</organism>
<evidence type="ECO:0000256" key="2">
    <source>
        <dbReference type="ARBA" id="ARBA00022723"/>
    </source>
</evidence>
<dbReference type="OrthoDB" id="9786619at2"/>
<evidence type="ECO:0000256" key="4">
    <source>
        <dbReference type="ARBA" id="ARBA00023239"/>
    </source>
</evidence>
<comment type="caution">
    <text evidence="6">The sequence shown here is derived from an EMBL/GenBank/DDBJ whole genome shotgun (WGS) entry which is preliminary data.</text>
</comment>
<dbReference type="Proteomes" id="UP000267535">
    <property type="component" value="Unassembled WGS sequence"/>
</dbReference>
<evidence type="ECO:0000256" key="1">
    <source>
        <dbReference type="ARBA" id="ARBA00005495"/>
    </source>
</evidence>
<keyword evidence="4" id="KW-0456">Lyase</keyword>
<evidence type="ECO:0000313" key="7">
    <source>
        <dbReference type="Proteomes" id="UP000267535"/>
    </source>
</evidence>
<comment type="similarity">
    <text evidence="1">Belongs to the Gfa family.</text>
</comment>
<dbReference type="PANTHER" id="PTHR33337:SF40">
    <property type="entry name" value="CENP-V_GFA DOMAIN-CONTAINING PROTEIN-RELATED"/>
    <property type="match status" value="1"/>
</dbReference>
<gene>
    <name evidence="6" type="ORF">EHS89_10790</name>
</gene>
<dbReference type="Pfam" id="PF04828">
    <property type="entry name" value="GFA"/>
    <property type="match status" value="1"/>
</dbReference>
<evidence type="ECO:0000256" key="3">
    <source>
        <dbReference type="ARBA" id="ARBA00022833"/>
    </source>
</evidence>
<dbReference type="InterPro" id="IPR006913">
    <property type="entry name" value="CENP-V/GFA"/>
</dbReference>
<proteinExistence type="inferred from homology"/>
<evidence type="ECO:0000259" key="5">
    <source>
        <dbReference type="PROSITE" id="PS51891"/>
    </source>
</evidence>
<dbReference type="SUPFAM" id="SSF51316">
    <property type="entry name" value="Mss4-like"/>
    <property type="match status" value="1"/>
</dbReference>
<keyword evidence="2" id="KW-0479">Metal-binding</keyword>
<dbReference type="PANTHER" id="PTHR33337">
    <property type="entry name" value="GFA DOMAIN-CONTAINING PROTEIN"/>
    <property type="match status" value="1"/>
</dbReference>
<keyword evidence="7" id="KW-1185">Reference proteome</keyword>
<dbReference type="PROSITE" id="PS51891">
    <property type="entry name" value="CENP_V_GFA"/>
    <property type="match status" value="1"/>
</dbReference>
<dbReference type="EMBL" id="RQXV01000005">
    <property type="protein sequence ID" value="RRC99321.1"/>
    <property type="molecule type" value="Genomic_DNA"/>
</dbReference>
<name>A0A3P1SPY8_9GAMM</name>
<accession>A0A3P1SPY8</accession>
<keyword evidence="3" id="KW-0862">Zinc</keyword>
<dbReference type="Gene3D" id="3.90.1590.10">
    <property type="entry name" value="glutathione-dependent formaldehyde- activating enzyme (gfa)"/>
    <property type="match status" value="1"/>
</dbReference>
<evidence type="ECO:0000313" key="6">
    <source>
        <dbReference type="EMBL" id="RRC99321.1"/>
    </source>
</evidence>
<sequence>MNNSKTYNGSCFCGAVTFTLKHDPALMAYCHCESCRHWSAGPVNAFTLWPPEAVTITQGSDQIGSFNKTPETIRKWCKSCGGHLFIEHPAMGLIDVPASVIPEFNFQPALHVNYQETVLRMRDGLPKMKDLPQEAGGSGLQIDE</sequence>
<protein>
    <submittedName>
        <fullName evidence="6">GFA family protein</fullName>
    </submittedName>
</protein>
<feature type="domain" description="CENP-V/GFA" evidence="5">
    <location>
        <begin position="7"/>
        <end position="123"/>
    </location>
</feature>
<dbReference type="InterPro" id="IPR011057">
    <property type="entry name" value="Mss4-like_sf"/>
</dbReference>
<dbReference type="GO" id="GO:0016846">
    <property type="term" value="F:carbon-sulfur lyase activity"/>
    <property type="evidence" value="ECO:0007669"/>
    <property type="project" value="InterPro"/>
</dbReference>
<reference evidence="6 7" key="1">
    <citation type="submission" date="2018-11" db="EMBL/GenBank/DDBJ databases">
        <title>The draft genome sequence of Amphritea balenae JAMM 1525T.</title>
        <authorList>
            <person name="Fang Z."/>
            <person name="Zhang Y."/>
            <person name="Han X."/>
        </authorList>
    </citation>
    <scope>NUCLEOTIDE SEQUENCE [LARGE SCALE GENOMIC DNA]</scope>
    <source>
        <strain evidence="6 7">JAMM 1525</strain>
    </source>
</reference>